<dbReference type="InterPro" id="IPR013221">
    <property type="entry name" value="Mur_ligase_cen"/>
</dbReference>
<dbReference type="Proteomes" id="UP000295357">
    <property type="component" value="Unassembled WGS sequence"/>
</dbReference>
<dbReference type="InterPro" id="IPR036565">
    <property type="entry name" value="Mur-like_cat_sf"/>
</dbReference>
<dbReference type="GO" id="GO:0005737">
    <property type="term" value="C:cytoplasm"/>
    <property type="evidence" value="ECO:0007669"/>
    <property type="project" value="UniProtKB-SubCell"/>
</dbReference>
<feature type="binding site" evidence="7">
    <location>
        <begin position="416"/>
        <end position="419"/>
    </location>
    <ligand>
        <name>meso-2,6-diaminopimelate</name>
        <dbReference type="ChEBI" id="CHEBI:57791"/>
    </ligand>
</feature>
<comment type="catalytic activity">
    <reaction evidence="7">
        <text>UDP-N-acetyl-alpha-D-muramoyl-L-alanyl-D-glutamate + meso-2,6-diaminopimelate + ATP = UDP-N-acetyl-alpha-D-muramoyl-L-alanyl-gamma-D-glutamyl-meso-2,6-diaminopimelate + ADP + phosphate + H(+)</text>
        <dbReference type="Rhea" id="RHEA:23676"/>
        <dbReference type="ChEBI" id="CHEBI:15378"/>
        <dbReference type="ChEBI" id="CHEBI:30616"/>
        <dbReference type="ChEBI" id="CHEBI:43474"/>
        <dbReference type="ChEBI" id="CHEBI:57791"/>
        <dbReference type="ChEBI" id="CHEBI:83900"/>
        <dbReference type="ChEBI" id="CHEBI:83905"/>
        <dbReference type="ChEBI" id="CHEBI:456216"/>
        <dbReference type="EC" id="6.3.2.13"/>
    </reaction>
</comment>
<comment type="similarity">
    <text evidence="1 7">Belongs to the MurCDEF family. MurE subfamily.</text>
</comment>
<dbReference type="OrthoDB" id="9800958at2"/>
<dbReference type="SUPFAM" id="SSF53244">
    <property type="entry name" value="MurD-like peptide ligases, peptide-binding domain"/>
    <property type="match status" value="1"/>
</dbReference>
<dbReference type="InterPro" id="IPR004101">
    <property type="entry name" value="Mur_ligase_C"/>
</dbReference>
<feature type="binding site" evidence="7">
    <location>
        <position position="195"/>
    </location>
    <ligand>
        <name>UDP-N-acetyl-alpha-D-muramoyl-L-alanyl-D-glutamate</name>
        <dbReference type="ChEBI" id="CHEBI:83900"/>
    </ligand>
</feature>
<evidence type="ECO:0000259" key="11">
    <source>
        <dbReference type="Pfam" id="PF08245"/>
    </source>
</evidence>
<proteinExistence type="inferred from homology"/>
<evidence type="ECO:0000256" key="2">
    <source>
        <dbReference type="ARBA" id="ARBA00022618"/>
    </source>
</evidence>
<dbReference type="NCBIfam" id="NF001126">
    <property type="entry name" value="PRK00139.1-4"/>
    <property type="match status" value="1"/>
</dbReference>
<dbReference type="Gene3D" id="3.40.1190.10">
    <property type="entry name" value="Mur-like, catalytic domain"/>
    <property type="match status" value="1"/>
</dbReference>
<dbReference type="GO" id="GO:0051301">
    <property type="term" value="P:cell division"/>
    <property type="evidence" value="ECO:0007669"/>
    <property type="project" value="UniProtKB-KW"/>
</dbReference>
<keyword evidence="2 7" id="KW-0132">Cell division</keyword>
<evidence type="ECO:0000259" key="9">
    <source>
        <dbReference type="Pfam" id="PF01225"/>
    </source>
</evidence>
<comment type="cofactor">
    <cofactor evidence="7">
        <name>Mg(2+)</name>
        <dbReference type="ChEBI" id="CHEBI:18420"/>
    </cofactor>
</comment>
<feature type="binding site" evidence="7">
    <location>
        <position position="469"/>
    </location>
    <ligand>
        <name>meso-2,6-diaminopimelate</name>
        <dbReference type="ChEBI" id="CHEBI:57791"/>
    </ligand>
</feature>
<feature type="domain" description="Mur ligase C-terminal" evidence="10">
    <location>
        <begin position="339"/>
        <end position="467"/>
    </location>
</feature>
<evidence type="ECO:0000256" key="4">
    <source>
        <dbReference type="ARBA" id="ARBA00022984"/>
    </source>
</evidence>
<dbReference type="SUPFAM" id="SSF53623">
    <property type="entry name" value="MurD-like peptide ligases, catalytic domain"/>
    <property type="match status" value="1"/>
</dbReference>
<dbReference type="EMBL" id="SNXE01000003">
    <property type="protein sequence ID" value="TDP11362.1"/>
    <property type="molecule type" value="Genomic_DNA"/>
</dbReference>
<name>A0A4R6N821_9BURK</name>
<dbReference type="GO" id="GO:0005524">
    <property type="term" value="F:ATP binding"/>
    <property type="evidence" value="ECO:0007669"/>
    <property type="project" value="UniProtKB-UniRule"/>
</dbReference>
<dbReference type="RefSeq" id="WP_133603260.1">
    <property type="nucleotide sequence ID" value="NZ_JAUFPJ010000006.1"/>
</dbReference>
<dbReference type="GO" id="GO:0071555">
    <property type="term" value="P:cell wall organization"/>
    <property type="evidence" value="ECO:0007669"/>
    <property type="project" value="UniProtKB-KW"/>
</dbReference>
<keyword evidence="13" id="KW-1185">Reference proteome</keyword>
<keyword evidence="5 7" id="KW-0131">Cell cycle</keyword>
<comment type="PTM">
    <text evidence="7">Carboxylation is probably crucial for Mg(2+) binding and, consequently, for the gamma-phosphate positioning of ATP.</text>
</comment>
<dbReference type="HAMAP" id="MF_00208">
    <property type="entry name" value="MurE"/>
    <property type="match status" value="1"/>
</dbReference>
<evidence type="ECO:0000259" key="10">
    <source>
        <dbReference type="Pfam" id="PF02875"/>
    </source>
</evidence>
<feature type="binding site" evidence="7">
    <location>
        <begin position="112"/>
        <end position="118"/>
    </location>
    <ligand>
        <name>ATP</name>
        <dbReference type="ChEBI" id="CHEBI:30616"/>
    </ligand>
</feature>
<dbReference type="GO" id="GO:0000287">
    <property type="term" value="F:magnesium ion binding"/>
    <property type="evidence" value="ECO:0007669"/>
    <property type="project" value="UniProtKB-UniRule"/>
</dbReference>
<dbReference type="UniPathway" id="UPA00219"/>
<protein>
    <recommendedName>
        <fullName evidence="7">UDP-N-acetylmuramoyl-L-alanyl-D-glutamate--2,6-diaminopimelate ligase</fullName>
        <ecNumber evidence="7">6.3.2.13</ecNumber>
    </recommendedName>
    <alternativeName>
        <fullName evidence="7">Meso-A2pm-adding enzyme</fullName>
    </alternativeName>
    <alternativeName>
        <fullName evidence="7">Meso-diaminopimelate-adding enzyme</fullName>
    </alternativeName>
    <alternativeName>
        <fullName evidence="7">UDP-MurNAc-L-Ala-D-Glu:meso-diaminopimelate ligase</fullName>
    </alternativeName>
    <alternativeName>
        <fullName evidence="7">UDP-MurNAc-tripeptide synthetase</fullName>
    </alternativeName>
    <alternativeName>
        <fullName evidence="7">UDP-N-acetylmuramyl-tripeptide synthetase</fullName>
    </alternativeName>
</protein>
<evidence type="ECO:0000256" key="5">
    <source>
        <dbReference type="ARBA" id="ARBA00023306"/>
    </source>
</evidence>
<gene>
    <name evidence="7" type="primary">murE</name>
    <name evidence="12" type="ORF">DFR39_103288</name>
</gene>
<accession>A0A4R6N821</accession>
<feature type="binding site" evidence="7">
    <location>
        <position position="28"/>
    </location>
    <ligand>
        <name>UDP-N-acetyl-alpha-D-muramoyl-L-alanyl-D-glutamate</name>
        <dbReference type="ChEBI" id="CHEBI:83900"/>
    </ligand>
</feature>
<dbReference type="InterPro" id="IPR036615">
    <property type="entry name" value="Mur_ligase_C_dom_sf"/>
</dbReference>
<feature type="binding site" evidence="7">
    <location>
        <begin position="160"/>
        <end position="161"/>
    </location>
    <ligand>
        <name>UDP-N-acetyl-alpha-D-muramoyl-L-alanyl-D-glutamate</name>
        <dbReference type="ChEBI" id="CHEBI:83900"/>
    </ligand>
</feature>
<feature type="binding site" evidence="7">
    <location>
        <position position="465"/>
    </location>
    <ligand>
        <name>meso-2,6-diaminopimelate</name>
        <dbReference type="ChEBI" id="CHEBI:57791"/>
    </ligand>
</feature>
<evidence type="ECO:0000313" key="12">
    <source>
        <dbReference type="EMBL" id="TDP11362.1"/>
    </source>
</evidence>
<dbReference type="Pfam" id="PF02875">
    <property type="entry name" value="Mur_ligase_C"/>
    <property type="match status" value="1"/>
</dbReference>
<organism evidence="12 13">
    <name type="scientific">Roseateles asaccharophilus</name>
    <dbReference type="NCBI Taxonomy" id="582607"/>
    <lineage>
        <taxon>Bacteria</taxon>
        <taxon>Pseudomonadati</taxon>
        <taxon>Pseudomonadota</taxon>
        <taxon>Betaproteobacteria</taxon>
        <taxon>Burkholderiales</taxon>
        <taxon>Sphaerotilaceae</taxon>
        <taxon>Roseateles</taxon>
    </lineage>
</organism>
<dbReference type="GO" id="GO:0008765">
    <property type="term" value="F:UDP-N-acetylmuramoylalanyl-D-glutamate-2,6-diaminopimelate ligase activity"/>
    <property type="evidence" value="ECO:0007669"/>
    <property type="project" value="UniProtKB-UniRule"/>
</dbReference>
<dbReference type="AlphaFoldDB" id="A0A4R6N821"/>
<keyword evidence="7" id="KW-0460">Magnesium</keyword>
<evidence type="ECO:0000256" key="1">
    <source>
        <dbReference type="ARBA" id="ARBA00005898"/>
    </source>
</evidence>
<sequence length="496" mass="52977">MPLMRLKSPEAAARWLREWTTGTLRTDSRLVAPGDAFIAWPGHAQDGRRYVQAALDAGAATCLVELDGVEAYGFNDGRVAALPALKAVTGRIAAEYFEHPTRERLQVIATTGTNGKTSTAWWTAQLLSLLGRRCGVVGTLGIGEPPLRDRAAQIEYTGLTTPDPVQLQAGIRRMADAGFAACAIEASSIGIVEQRLAGTEIKVALFTNFTQDHLDYHGDMDAYWEAKRRLFDWPGLQAAVLNLDDPKGAALAAELHSRLDVWTYAVEGAARLSAHGLHYQAGGLCFELREGEQTLAVRTGLIGEYNVANLLAVIGGLRALGLPLDEIVAAVPEITPVPGRMQRVGEGRDQPQAVVDYAHTPDALEKALAALRPLAAARGGRLVCVFGCGGNRDPGKRPLMGAIAGRLADRVILTSDNPRHEAPQQILAQIAAGVGAPCEQVDDRQAAIAQAITQAEPGDVLLIAGKGHEDYQEIAGVRRPFSDVDQAQAALALRKD</sequence>
<dbReference type="NCBIfam" id="TIGR01085">
    <property type="entry name" value="murE"/>
    <property type="match status" value="1"/>
</dbReference>
<comment type="caution">
    <text evidence="7">Lacks conserved residue(s) required for the propagation of feature annotation.</text>
</comment>
<keyword evidence="7 12" id="KW-0436">Ligase</keyword>
<evidence type="ECO:0000256" key="6">
    <source>
        <dbReference type="ARBA" id="ARBA00023316"/>
    </source>
</evidence>
<dbReference type="EC" id="6.3.2.13" evidence="7"/>
<dbReference type="Pfam" id="PF08245">
    <property type="entry name" value="Mur_ligase_M"/>
    <property type="match status" value="1"/>
</dbReference>
<dbReference type="Pfam" id="PF01225">
    <property type="entry name" value="Mur_ligase"/>
    <property type="match status" value="1"/>
</dbReference>
<keyword evidence="3 7" id="KW-0133">Cell shape</keyword>
<comment type="pathway">
    <text evidence="7 8">Cell wall biogenesis; peptidoglycan biosynthesis.</text>
</comment>
<keyword evidence="6 7" id="KW-0961">Cell wall biogenesis/degradation</keyword>
<keyword evidence="4 7" id="KW-0573">Peptidoglycan synthesis</keyword>
<feature type="binding site" evidence="7">
    <location>
        <position position="392"/>
    </location>
    <ligand>
        <name>meso-2,6-diaminopimelate</name>
        <dbReference type="ChEBI" id="CHEBI:57791"/>
    </ligand>
</feature>
<dbReference type="GO" id="GO:0008360">
    <property type="term" value="P:regulation of cell shape"/>
    <property type="evidence" value="ECO:0007669"/>
    <property type="project" value="UniProtKB-KW"/>
</dbReference>
<dbReference type="InterPro" id="IPR000713">
    <property type="entry name" value="Mur_ligase_N"/>
</dbReference>
<feature type="binding site" evidence="7">
    <location>
        <position position="187"/>
    </location>
    <ligand>
        <name>UDP-N-acetyl-alpha-D-muramoyl-L-alanyl-D-glutamate</name>
        <dbReference type="ChEBI" id="CHEBI:83900"/>
    </ligand>
</feature>
<evidence type="ECO:0000256" key="3">
    <source>
        <dbReference type="ARBA" id="ARBA00022960"/>
    </source>
</evidence>
<evidence type="ECO:0000313" key="13">
    <source>
        <dbReference type="Proteomes" id="UP000295357"/>
    </source>
</evidence>
<feature type="short sequence motif" description="Meso-diaminopimelate recognition motif" evidence="7">
    <location>
        <begin position="416"/>
        <end position="419"/>
    </location>
</feature>
<comment type="caution">
    <text evidence="12">The sequence shown here is derived from an EMBL/GenBank/DDBJ whole genome shotgun (WGS) entry which is preliminary data.</text>
</comment>
<comment type="function">
    <text evidence="7">Catalyzes the addition of meso-diaminopimelic acid to the nucleotide precursor UDP-N-acetylmuramoyl-L-alanyl-D-glutamate (UMAG) in the biosynthesis of bacterial cell-wall peptidoglycan.</text>
</comment>
<evidence type="ECO:0000256" key="7">
    <source>
        <dbReference type="HAMAP-Rule" id="MF_00208"/>
    </source>
</evidence>
<feature type="modified residue" description="N6-carboxylysine" evidence="7">
    <location>
        <position position="227"/>
    </location>
</feature>
<evidence type="ECO:0000256" key="8">
    <source>
        <dbReference type="RuleBase" id="RU004135"/>
    </source>
</evidence>
<keyword evidence="7" id="KW-0067">ATP-binding</keyword>
<feature type="domain" description="Mur ligase N-terminal catalytic" evidence="9">
    <location>
        <begin position="24"/>
        <end position="68"/>
    </location>
</feature>
<comment type="subcellular location">
    <subcellularLocation>
        <location evidence="7 8">Cytoplasm</location>
    </subcellularLocation>
</comment>
<dbReference type="Gene3D" id="3.40.1390.10">
    <property type="entry name" value="MurE/MurF, N-terminal domain"/>
    <property type="match status" value="1"/>
</dbReference>
<dbReference type="GO" id="GO:0009252">
    <property type="term" value="P:peptidoglycan biosynthetic process"/>
    <property type="evidence" value="ECO:0007669"/>
    <property type="project" value="UniProtKB-UniRule"/>
</dbReference>
<dbReference type="InterPro" id="IPR035911">
    <property type="entry name" value="MurE/MurF_N"/>
</dbReference>
<feature type="domain" description="Mur ligase central" evidence="11">
    <location>
        <begin position="111"/>
        <end position="315"/>
    </location>
</feature>
<dbReference type="PANTHER" id="PTHR23135">
    <property type="entry name" value="MUR LIGASE FAMILY MEMBER"/>
    <property type="match status" value="1"/>
</dbReference>
<reference evidence="12 13" key="1">
    <citation type="submission" date="2019-03" db="EMBL/GenBank/DDBJ databases">
        <title>Genomic Encyclopedia of Type Strains, Phase IV (KMG-IV): sequencing the most valuable type-strain genomes for metagenomic binning, comparative biology and taxonomic classification.</title>
        <authorList>
            <person name="Goeker M."/>
        </authorList>
    </citation>
    <scope>NUCLEOTIDE SEQUENCE [LARGE SCALE GENOMIC DNA]</scope>
    <source>
        <strain evidence="12 13">DSM 25082</strain>
    </source>
</reference>
<keyword evidence="7" id="KW-0547">Nucleotide-binding</keyword>
<dbReference type="InterPro" id="IPR005761">
    <property type="entry name" value="UDP-N-AcMur-Glu-dNH2Pim_ligase"/>
</dbReference>
<dbReference type="SUPFAM" id="SSF63418">
    <property type="entry name" value="MurE/MurF N-terminal domain"/>
    <property type="match status" value="1"/>
</dbReference>
<dbReference type="PANTHER" id="PTHR23135:SF4">
    <property type="entry name" value="UDP-N-ACETYLMURAMOYL-L-ALANYL-D-GLUTAMATE--2,6-DIAMINOPIMELATE LIGASE MURE HOMOLOG, CHLOROPLASTIC"/>
    <property type="match status" value="1"/>
</dbReference>
<keyword evidence="7" id="KW-0963">Cytoplasm</keyword>
<dbReference type="Gene3D" id="3.90.190.20">
    <property type="entry name" value="Mur ligase, C-terminal domain"/>
    <property type="match status" value="1"/>
</dbReference>